<organism evidence="1 2">
    <name type="scientific">Cirrhinus molitorella</name>
    <name type="common">mud carp</name>
    <dbReference type="NCBI Taxonomy" id="172907"/>
    <lineage>
        <taxon>Eukaryota</taxon>
        <taxon>Metazoa</taxon>
        <taxon>Chordata</taxon>
        <taxon>Craniata</taxon>
        <taxon>Vertebrata</taxon>
        <taxon>Euteleostomi</taxon>
        <taxon>Actinopterygii</taxon>
        <taxon>Neopterygii</taxon>
        <taxon>Teleostei</taxon>
        <taxon>Ostariophysi</taxon>
        <taxon>Cypriniformes</taxon>
        <taxon>Cyprinidae</taxon>
        <taxon>Labeoninae</taxon>
        <taxon>Labeonini</taxon>
        <taxon>Cirrhinus</taxon>
    </lineage>
</organism>
<protein>
    <submittedName>
        <fullName evidence="1">Uncharacterized protein</fullName>
    </submittedName>
</protein>
<evidence type="ECO:0000313" key="1">
    <source>
        <dbReference type="EMBL" id="KAK2874058.1"/>
    </source>
</evidence>
<reference evidence="1" key="1">
    <citation type="submission" date="2023-08" db="EMBL/GenBank/DDBJ databases">
        <title>Chromosome-level Genome Assembly of mud carp (Cirrhinus molitorella).</title>
        <authorList>
            <person name="Liu H."/>
        </authorList>
    </citation>
    <scope>NUCLEOTIDE SEQUENCE</scope>
    <source>
        <strain evidence="1">Prfri</strain>
        <tissue evidence="1">Muscle</tissue>
    </source>
</reference>
<sequence>MSAKFRNCRRNLAAALDQAAEELPSLSSSSPNIVSSFHNYSLSRTSQDDMNEDFKCCTRPGKLQDLCEFLTLQSLDDLVAKLEFENELNCVYSSPLRSKNPDQGENSAGCWVHNSKEEYSFLLDMVLEIEQDIDFTADCDVSFLELNLHLSP</sequence>
<proteinExistence type="predicted"/>
<gene>
    <name evidence="1" type="ORF">Q8A67_021211</name>
</gene>
<dbReference type="Proteomes" id="UP001187343">
    <property type="component" value="Unassembled WGS sequence"/>
</dbReference>
<comment type="caution">
    <text evidence="1">The sequence shown here is derived from an EMBL/GenBank/DDBJ whole genome shotgun (WGS) entry which is preliminary data.</text>
</comment>
<accession>A0AA88P6H7</accession>
<dbReference type="EMBL" id="JAUYZG010000021">
    <property type="protein sequence ID" value="KAK2874058.1"/>
    <property type="molecule type" value="Genomic_DNA"/>
</dbReference>
<dbReference type="AlphaFoldDB" id="A0AA88P6H7"/>
<name>A0AA88P6H7_9TELE</name>
<keyword evidence="2" id="KW-1185">Reference proteome</keyword>
<evidence type="ECO:0000313" key="2">
    <source>
        <dbReference type="Proteomes" id="UP001187343"/>
    </source>
</evidence>